<evidence type="ECO:0000313" key="2">
    <source>
        <dbReference type="EMBL" id="GAA4715121.1"/>
    </source>
</evidence>
<feature type="transmembrane region" description="Helical" evidence="1">
    <location>
        <begin position="186"/>
        <end position="205"/>
    </location>
</feature>
<feature type="transmembrane region" description="Helical" evidence="1">
    <location>
        <begin position="306"/>
        <end position="325"/>
    </location>
</feature>
<feature type="transmembrane region" description="Helical" evidence="1">
    <location>
        <begin position="236"/>
        <end position="257"/>
    </location>
</feature>
<evidence type="ECO:0000313" key="3">
    <source>
        <dbReference type="Proteomes" id="UP001500556"/>
    </source>
</evidence>
<feature type="transmembrane region" description="Helical" evidence="1">
    <location>
        <begin position="391"/>
        <end position="412"/>
    </location>
</feature>
<gene>
    <name evidence="2" type="ORF">GCM10025782_09550</name>
</gene>
<feature type="transmembrane region" description="Helical" evidence="1">
    <location>
        <begin position="156"/>
        <end position="174"/>
    </location>
</feature>
<comment type="caution">
    <text evidence="2">The sequence shown here is derived from an EMBL/GenBank/DDBJ whole genome shotgun (WGS) entry which is preliminary data.</text>
</comment>
<reference evidence="3" key="1">
    <citation type="journal article" date="2019" name="Int. J. Syst. Evol. Microbiol.">
        <title>The Global Catalogue of Microorganisms (GCM) 10K type strain sequencing project: providing services to taxonomists for standard genome sequencing and annotation.</title>
        <authorList>
            <consortium name="The Broad Institute Genomics Platform"/>
            <consortium name="The Broad Institute Genome Sequencing Center for Infectious Disease"/>
            <person name="Wu L."/>
            <person name="Ma J."/>
        </authorList>
    </citation>
    <scope>NUCLEOTIDE SEQUENCE [LARGE SCALE GENOMIC DNA]</scope>
    <source>
        <strain evidence="3">JCM 18961</strain>
    </source>
</reference>
<feature type="transmembrane region" description="Helical" evidence="1">
    <location>
        <begin position="46"/>
        <end position="75"/>
    </location>
</feature>
<dbReference type="RefSeq" id="WP_345501532.1">
    <property type="nucleotide sequence ID" value="NZ_BAABLO010000003.1"/>
</dbReference>
<keyword evidence="3" id="KW-1185">Reference proteome</keyword>
<evidence type="ECO:0008006" key="4">
    <source>
        <dbReference type="Google" id="ProtNLM"/>
    </source>
</evidence>
<feature type="transmembrane region" description="Helical" evidence="1">
    <location>
        <begin position="285"/>
        <end position="301"/>
    </location>
</feature>
<feature type="transmembrane region" description="Helical" evidence="1">
    <location>
        <begin position="95"/>
        <end position="115"/>
    </location>
</feature>
<feature type="transmembrane region" description="Helical" evidence="1">
    <location>
        <begin position="424"/>
        <end position="446"/>
    </location>
</feature>
<proteinExistence type="predicted"/>
<keyword evidence="1" id="KW-1133">Transmembrane helix</keyword>
<protein>
    <recommendedName>
        <fullName evidence="4">O-antigen polymerase</fullName>
    </recommendedName>
</protein>
<keyword evidence="1" id="KW-0812">Transmembrane</keyword>
<organism evidence="2 3">
    <name type="scientific">Pedococcus ginsenosidimutans</name>
    <dbReference type="NCBI Taxonomy" id="490570"/>
    <lineage>
        <taxon>Bacteria</taxon>
        <taxon>Bacillati</taxon>
        <taxon>Actinomycetota</taxon>
        <taxon>Actinomycetes</taxon>
        <taxon>Micrococcales</taxon>
        <taxon>Intrasporangiaceae</taxon>
        <taxon>Pedococcus</taxon>
    </lineage>
</organism>
<keyword evidence="1" id="KW-0472">Membrane</keyword>
<dbReference type="Proteomes" id="UP001500556">
    <property type="component" value="Unassembled WGS sequence"/>
</dbReference>
<evidence type="ECO:0000256" key="1">
    <source>
        <dbReference type="SAM" id="Phobius"/>
    </source>
</evidence>
<name>A0ABP8XWM3_9MICO</name>
<feature type="transmembrane region" description="Helical" evidence="1">
    <location>
        <begin position="264"/>
        <end position="279"/>
    </location>
</feature>
<accession>A0ABP8XWM3</accession>
<sequence>MSGAGRAAVLQGRTAITVHPAIGPTTTAAVLAAPAAIWLSTRQPLIALGLVLVGALAALVVAKPALAAYSLIVVTPLTAGIDRGSAIPLLRPNEALAAVVGGALATRALLGARAGRRPTLRLSQVEWGLLAMAVASSVLPLAWMAVRQRPIATDDLLYALVLWKLGSVYLIVRASIRTVEEVRRCLYLSIGVAVLVGTIAIAQALDLLHVRALLAGYFLPNGNVGALANPRGGSTLALPAAVADLMICNLALVVGLIARRARHALVLTGASLCMMMAAVSAGEFSSALGLVIAACLLAYVIRRPRLLLLALPLVAVVAVVAWPVISTRLSGFQGTSGIPVSWVGRLRNLNSYFWPQLLDQANFLLGVRPSARVVVSSQATGYVWIESGYTWLLWGGGLPLLFAFGWFVQASVRHSFLLARWRPDAVGAAALGFLVGIVVMAVLMLFDPHLTYRGSGDTLFILAALARWPAGGPENAPDTMTTEGAVTA</sequence>
<dbReference type="EMBL" id="BAABLO010000003">
    <property type="protein sequence ID" value="GAA4715121.1"/>
    <property type="molecule type" value="Genomic_DNA"/>
</dbReference>
<feature type="transmembrane region" description="Helical" evidence="1">
    <location>
        <begin position="127"/>
        <end position="144"/>
    </location>
</feature>
<feature type="transmembrane region" description="Helical" evidence="1">
    <location>
        <begin position="21"/>
        <end position="39"/>
    </location>
</feature>